<dbReference type="EMBL" id="CP051774">
    <property type="protein sequence ID" value="QJE99143.1"/>
    <property type="molecule type" value="Genomic_DNA"/>
</dbReference>
<dbReference type="Pfam" id="PF04634">
    <property type="entry name" value="YezG-like"/>
    <property type="match status" value="1"/>
</dbReference>
<dbReference type="AlphaFoldDB" id="A0A858RT09"/>
<proteinExistence type="predicted"/>
<keyword evidence="2" id="KW-1185">Reference proteome</keyword>
<accession>A0A858RT09</accession>
<dbReference type="InterPro" id="IPR006728">
    <property type="entry name" value="YezG-like"/>
</dbReference>
<dbReference type="KEGG" id="luo:HHL09_26300"/>
<evidence type="ECO:0000313" key="1">
    <source>
        <dbReference type="EMBL" id="QJE99143.1"/>
    </source>
</evidence>
<dbReference type="InterPro" id="IPR036170">
    <property type="entry name" value="YezG-like_sf"/>
</dbReference>
<evidence type="ECO:0000313" key="2">
    <source>
        <dbReference type="Proteomes" id="UP000501812"/>
    </source>
</evidence>
<sequence length="137" mass="15687">MTEEIEALYQRIANGLAAHAKVEFLDLWLYVGATDGCLNDRIFCKVSDGTFFKLDNTSNIDLMLSFSETILDLWEASKNSGGKWDEMTFHLASDGRFEIDFEYNAPEGYLFDPERDNQWIRKNLGDVEINESPSQES</sequence>
<gene>
    <name evidence="1" type="ORF">HHL09_26300</name>
</gene>
<dbReference type="Gene3D" id="3.30.500.20">
    <property type="entry name" value="BH3703-like domains"/>
    <property type="match status" value="1"/>
</dbReference>
<dbReference type="Proteomes" id="UP000501812">
    <property type="component" value="Chromosome"/>
</dbReference>
<name>A0A858RT09_9BACT</name>
<reference evidence="1 2" key="1">
    <citation type="submission" date="2020-04" db="EMBL/GenBank/DDBJ databases">
        <title>Luteolibacter sp. G-1-1-1 isolated from soil.</title>
        <authorList>
            <person name="Dahal R.H."/>
        </authorList>
    </citation>
    <scope>NUCLEOTIDE SEQUENCE [LARGE SCALE GENOMIC DNA]</scope>
    <source>
        <strain evidence="1 2">G-1-1-1</strain>
    </source>
</reference>
<organism evidence="1 2">
    <name type="scientific">Luteolibacter luteus</name>
    <dbReference type="NCBI Taxonomy" id="2728835"/>
    <lineage>
        <taxon>Bacteria</taxon>
        <taxon>Pseudomonadati</taxon>
        <taxon>Verrucomicrobiota</taxon>
        <taxon>Verrucomicrobiia</taxon>
        <taxon>Verrucomicrobiales</taxon>
        <taxon>Verrucomicrobiaceae</taxon>
        <taxon>Luteolibacter</taxon>
    </lineage>
</organism>
<dbReference type="SUPFAM" id="SSF160424">
    <property type="entry name" value="BH3703-like"/>
    <property type="match status" value="1"/>
</dbReference>
<protein>
    <submittedName>
        <fullName evidence="1">DUF600 family protein</fullName>
    </submittedName>
</protein>
<dbReference type="RefSeq" id="WP_169457629.1">
    <property type="nucleotide sequence ID" value="NZ_CP051774.1"/>
</dbReference>